<organism evidence="2">
    <name type="scientific">Rhizophora mucronata</name>
    <name type="common">Asiatic mangrove</name>
    <dbReference type="NCBI Taxonomy" id="61149"/>
    <lineage>
        <taxon>Eukaryota</taxon>
        <taxon>Viridiplantae</taxon>
        <taxon>Streptophyta</taxon>
        <taxon>Embryophyta</taxon>
        <taxon>Tracheophyta</taxon>
        <taxon>Spermatophyta</taxon>
        <taxon>Magnoliopsida</taxon>
        <taxon>eudicotyledons</taxon>
        <taxon>Gunneridae</taxon>
        <taxon>Pentapetalae</taxon>
        <taxon>rosids</taxon>
        <taxon>fabids</taxon>
        <taxon>Malpighiales</taxon>
        <taxon>Rhizophoraceae</taxon>
        <taxon>Rhizophora</taxon>
    </lineage>
</organism>
<dbReference type="AlphaFoldDB" id="A0A2P2NVG6"/>
<sequence>MRIKQESLQSNTGSNNLCSQYPTL</sequence>
<reference evidence="2" key="1">
    <citation type="submission" date="2018-02" db="EMBL/GenBank/DDBJ databases">
        <title>Rhizophora mucronata_Transcriptome.</title>
        <authorList>
            <person name="Meera S.P."/>
            <person name="Sreeshan A."/>
            <person name="Augustine A."/>
        </authorList>
    </citation>
    <scope>NUCLEOTIDE SEQUENCE</scope>
    <source>
        <tissue evidence="2">Leaf</tissue>
    </source>
</reference>
<evidence type="ECO:0000256" key="1">
    <source>
        <dbReference type="SAM" id="MobiDB-lite"/>
    </source>
</evidence>
<protein>
    <submittedName>
        <fullName evidence="2">Uncharacterized protein</fullName>
    </submittedName>
</protein>
<accession>A0A2P2NVG6</accession>
<name>A0A2P2NVG6_RHIMU</name>
<dbReference type="EMBL" id="GGEC01066018">
    <property type="protein sequence ID" value="MBX46502.1"/>
    <property type="molecule type" value="Transcribed_RNA"/>
</dbReference>
<evidence type="ECO:0000313" key="2">
    <source>
        <dbReference type="EMBL" id="MBX46502.1"/>
    </source>
</evidence>
<proteinExistence type="predicted"/>
<feature type="region of interest" description="Disordered" evidence="1">
    <location>
        <begin position="1"/>
        <end position="24"/>
    </location>
</feature>